<evidence type="ECO:0000313" key="3">
    <source>
        <dbReference type="Proteomes" id="UP000076962"/>
    </source>
</evidence>
<name>A0A176RY74_9GAMM</name>
<feature type="non-terminal residue" evidence="2">
    <location>
        <position position="1"/>
    </location>
</feature>
<protein>
    <submittedName>
        <fullName evidence="2">Sulfur oxidation protein SoxY-like protein</fullName>
    </submittedName>
</protein>
<organism evidence="2 3">
    <name type="scientific">Candidatus Thiomargarita nelsonii</name>
    <dbReference type="NCBI Taxonomy" id="1003181"/>
    <lineage>
        <taxon>Bacteria</taxon>
        <taxon>Pseudomonadati</taxon>
        <taxon>Pseudomonadota</taxon>
        <taxon>Gammaproteobacteria</taxon>
        <taxon>Thiotrichales</taxon>
        <taxon>Thiotrichaceae</taxon>
        <taxon>Thiomargarita</taxon>
    </lineage>
</organism>
<gene>
    <name evidence="2" type="ORF">THIOM_003633</name>
</gene>
<keyword evidence="3" id="KW-1185">Reference proteome</keyword>
<sequence length="98" mass="10486">VEETDKITIETPDIAENGAVVPVEITANLPNVKSITIIAEKNPVPLIGQFHFADNAEGWVKTRIKMDKTSNVIAVVKADGKLYAARREVKVTIGGCGG</sequence>
<dbReference type="InterPro" id="IPR038162">
    <property type="entry name" value="SoxY_sf"/>
</dbReference>
<dbReference type="Pfam" id="PF13501">
    <property type="entry name" value="SoxY"/>
    <property type="match status" value="1"/>
</dbReference>
<accession>A0A176RY74</accession>
<dbReference type="EMBL" id="LUTY01002215">
    <property type="protein sequence ID" value="OAD20647.1"/>
    <property type="molecule type" value="Genomic_DNA"/>
</dbReference>
<dbReference type="PATRIC" id="fig|1003181.4.peg.4841"/>
<comment type="caution">
    <text evidence="2">The sequence shown here is derived from an EMBL/GenBank/DDBJ whole genome shotgun (WGS) entry which is preliminary data.</text>
</comment>
<feature type="domain" description="Ig-like SoxY" evidence="1">
    <location>
        <begin position="2"/>
        <end position="96"/>
    </location>
</feature>
<dbReference type="InterPro" id="IPR016568">
    <property type="entry name" value="Sulphur_oxidation_SoxY"/>
</dbReference>
<proteinExistence type="predicted"/>
<evidence type="ECO:0000259" key="1">
    <source>
        <dbReference type="Pfam" id="PF13501"/>
    </source>
</evidence>
<dbReference type="InterPro" id="IPR032711">
    <property type="entry name" value="SoxY"/>
</dbReference>
<evidence type="ECO:0000313" key="2">
    <source>
        <dbReference type="EMBL" id="OAD20647.1"/>
    </source>
</evidence>
<dbReference type="Proteomes" id="UP000076962">
    <property type="component" value="Unassembled WGS sequence"/>
</dbReference>
<dbReference type="AlphaFoldDB" id="A0A176RY74"/>
<reference evidence="2 3" key="1">
    <citation type="submission" date="2016-05" db="EMBL/GenBank/DDBJ databases">
        <title>Single-cell genome of chain-forming Candidatus Thiomargarita nelsonii and comparison to other large sulfur-oxidizing bacteria.</title>
        <authorList>
            <person name="Winkel M."/>
            <person name="Salman V."/>
            <person name="Woyke T."/>
            <person name="Schulz-Vogt H."/>
            <person name="Richter M."/>
            <person name="Flood B."/>
            <person name="Bailey J."/>
            <person name="Amann R."/>
            <person name="Mussmann M."/>
        </authorList>
    </citation>
    <scope>NUCLEOTIDE SEQUENCE [LARGE SCALE GENOMIC DNA]</scope>
    <source>
        <strain evidence="2 3">THI036</strain>
    </source>
</reference>
<dbReference type="Gene3D" id="2.60.40.2470">
    <property type="entry name" value="SoxY domain"/>
    <property type="match status" value="1"/>
</dbReference>
<dbReference type="NCBIfam" id="TIGR04488">
    <property type="entry name" value="SoxY_true_GGCGG"/>
    <property type="match status" value="1"/>
</dbReference>